<sequence>MANEVKLTFAGDSAKLEDTFDRVGASARDMEREVGAASDGFDRAGEAADNVDTKAMGFRDTLTGLQDGFQGLKMATSGDIGFESLLLLGFGIGDLASGFYNFLIPSMKSAVAWLKTTKVATLATAAAQKVAALGSKVWAGAQWLLNLAMSANPIILIILAVIALIAIIVLIATKTTWFQTIWKGMTAAVGFAIEWVKKGFWAWWTIVSTVYGKIWSVLKALPGRIKSAFTGLFGIITAPFRAAFNFVADAWNNTVGRLSWTVPSWVPGIGGRGISVPNIPKFHTGGTASGAMGGEFLALLRSGERVIPSGGGGSMALLVEAGPGGTTAMRKLAELILELIRTNALQLSVRDGRVVAARG</sequence>
<feature type="transmembrane region" description="Helical" evidence="1">
    <location>
        <begin position="80"/>
        <end position="103"/>
    </location>
</feature>
<protein>
    <recommendedName>
        <fullName evidence="4">Phage tail tape measure protein domain-containing protein</fullName>
    </recommendedName>
</protein>
<reference evidence="2" key="1">
    <citation type="submission" date="2022-12" db="EMBL/GenBank/DDBJ databases">
        <title>New Phytohabitans aurantiacus sp. RD004123 nov., an actinomycete isolated from soil.</title>
        <authorList>
            <person name="Triningsih D.W."/>
            <person name="Harunari E."/>
            <person name="Igarashi Y."/>
        </authorList>
    </citation>
    <scope>NUCLEOTIDE SEQUENCE</scope>
    <source>
        <strain evidence="2">RD004123</strain>
    </source>
</reference>
<dbReference type="RefSeq" id="WP_281900526.1">
    <property type="nucleotide sequence ID" value="NZ_BSDI01000032.1"/>
</dbReference>
<comment type="caution">
    <text evidence="2">The sequence shown here is derived from an EMBL/GenBank/DDBJ whole genome shotgun (WGS) entry which is preliminary data.</text>
</comment>
<keyword evidence="3" id="KW-1185">Reference proteome</keyword>
<evidence type="ECO:0000313" key="3">
    <source>
        <dbReference type="Proteomes" id="UP001144280"/>
    </source>
</evidence>
<gene>
    <name evidence="2" type="ORF">Pa4123_55800</name>
</gene>
<keyword evidence="1" id="KW-0812">Transmembrane</keyword>
<proteinExistence type="predicted"/>
<keyword evidence="1" id="KW-1133">Transmembrane helix</keyword>
<accession>A0ABQ5R0H4</accession>
<feature type="transmembrane region" description="Helical" evidence="1">
    <location>
        <begin position="154"/>
        <end position="173"/>
    </location>
</feature>
<evidence type="ECO:0000313" key="2">
    <source>
        <dbReference type="EMBL" id="GLI00304.1"/>
    </source>
</evidence>
<evidence type="ECO:0000256" key="1">
    <source>
        <dbReference type="SAM" id="Phobius"/>
    </source>
</evidence>
<organism evidence="2 3">
    <name type="scientific">Phytohabitans aurantiacus</name>
    <dbReference type="NCBI Taxonomy" id="3016789"/>
    <lineage>
        <taxon>Bacteria</taxon>
        <taxon>Bacillati</taxon>
        <taxon>Actinomycetota</taxon>
        <taxon>Actinomycetes</taxon>
        <taxon>Micromonosporales</taxon>
        <taxon>Micromonosporaceae</taxon>
    </lineage>
</organism>
<dbReference type="EMBL" id="BSDI01000032">
    <property type="protein sequence ID" value="GLI00304.1"/>
    <property type="molecule type" value="Genomic_DNA"/>
</dbReference>
<dbReference type="Proteomes" id="UP001144280">
    <property type="component" value="Unassembled WGS sequence"/>
</dbReference>
<keyword evidence="1" id="KW-0472">Membrane</keyword>
<evidence type="ECO:0008006" key="4">
    <source>
        <dbReference type="Google" id="ProtNLM"/>
    </source>
</evidence>
<name>A0ABQ5R0H4_9ACTN</name>